<keyword evidence="4" id="KW-1185">Reference proteome</keyword>
<proteinExistence type="predicted"/>
<organism evidence="3 4">
    <name type="scientific">Agaricicola taiwanensis</name>
    <dbReference type="NCBI Taxonomy" id="591372"/>
    <lineage>
        <taxon>Bacteria</taxon>
        <taxon>Pseudomonadati</taxon>
        <taxon>Pseudomonadota</taxon>
        <taxon>Alphaproteobacteria</taxon>
        <taxon>Rhodobacterales</taxon>
        <taxon>Paracoccaceae</taxon>
        <taxon>Agaricicola</taxon>
    </lineage>
</organism>
<dbReference type="Proteomes" id="UP000602745">
    <property type="component" value="Unassembled WGS sequence"/>
</dbReference>
<evidence type="ECO:0000256" key="1">
    <source>
        <dbReference type="SAM" id="MobiDB-lite"/>
    </source>
</evidence>
<reference evidence="3" key="2">
    <citation type="submission" date="2020-09" db="EMBL/GenBank/DDBJ databases">
        <authorList>
            <person name="Sun Q."/>
            <person name="Sedlacek I."/>
        </authorList>
    </citation>
    <scope>NUCLEOTIDE SEQUENCE</scope>
    <source>
        <strain evidence="3">CCM 7684</strain>
    </source>
</reference>
<gene>
    <name evidence="3" type="ORF">GCM10007276_17900</name>
</gene>
<keyword evidence="2" id="KW-1133">Transmembrane helix</keyword>
<name>A0A8J2VYX9_9RHOB</name>
<comment type="caution">
    <text evidence="3">The sequence shown here is derived from an EMBL/GenBank/DDBJ whole genome shotgun (WGS) entry which is preliminary data.</text>
</comment>
<reference evidence="3" key="1">
    <citation type="journal article" date="2014" name="Int. J. Syst. Evol. Microbiol.">
        <title>Complete genome sequence of Corynebacterium casei LMG S-19264T (=DSM 44701T), isolated from a smear-ripened cheese.</title>
        <authorList>
            <consortium name="US DOE Joint Genome Institute (JGI-PGF)"/>
            <person name="Walter F."/>
            <person name="Albersmeier A."/>
            <person name="Kalinowski J."/>
            <person name="Ruckert C."/>
        </authorList>
    </citation>
    <scope>NUCLEOTIDE SEQUENCE</scope>
    <source>
        <strain evidence="3">CCM 7684</strain>
    </source>
</reference>
<feature type="region of interest" description="Disordered" evidence="1">
    <location>
        <begin position="186"/>
        <end position="210"/>
    </location>
</feature>
<feature type="transmembrane region" description="Helical" evidence="2">
    <location>
        <begin position="14"/>
        <end position="35"/>
    </location>
</feature>
<dbReference type="AlphaFoldDB" id="A0A8J2VYX9"/>
<protein>
    <submittedName>
        <fullName evidence="3">Uncharacterized protein</fullName>
    </submittedName>
</protein>
<keyword evidence="2" id="KW-0472">Membrane</keyword>
<evidence type="ECO:0000313" key="3">
    <source>
        <dbReference type="EMBL" id="GGE40926.1"/>
    </source>
</evidence>
<feature type="compositionally biased region" description="Basic and acidic residues" evidence="1">
    <location>
        <begin position="188"/>
        <end position="210"/>
    </location>
</feature>
<keyword evidence="2" id="KW-0812">Transmembrane</keyword>
<sequence>MELPLQWIAEHSEAISALTDLGTLAIWAIYLQVFVSSYRRQLRATLIITRGVGSDLDARCLVSNMSSGPIYISSVFVRLETSSGTIITPVTDVFDAEKQRDREPHQHTRQGPLQAGESRDIGSFRQLIEHALHAAPGIDRSGDEKVQVGFILVEVVGLYGSEDLPIGARRGFDILAEGVQHHVHGRQVHTEQIRTRRQRRELTKDLQRDQ</sequence>
<evidence type="ECO:0000313" key="4">
    <source>
        <dbReference type="Proteomes" id="UP000602745"/>
    </source>
</evidence>
<dbReference type="EMBL" id="BMCP01000002">
    <property type="protein sequence ID" value="GGE40926.1"/>
    <property type="molecule type" value="Genomic_DNA"/>
</dbReference>
<accession>A0A8J2VYX9</accession>
<evidence type="ECO:0000256" key="2">
    <source>
        <dbReference type="SAM" id="Phobius"/>
    </source>
</evidence>